<sequence>MVECSSGSQQHVTTTAVCEPQAHYYRVGDQPNQGQPNPLPQLTLKGRWLEALGFSTGQAVVVTAEKGRLVVEPQRKG</sequence>
<dbReference type="AlphaFoldDB" id="A0A0J5KWJ9"/>
<dbReference type="GO" id="GO:0016070">
    <property type="term" value="P:RNA metabolic process"/>
    <property type="evidence" value="ECO:0007669"/>
    <property type="project" value="InterPro"/>
</dbReference>
<dbReference type="EMBL" id="LDZF01000023">
    <property type="protein sequence ID" value="KMK11921.1"/>
    <property type="molecule type" value="Genomic_DNA"/>
</dbReference>
<proteinExistence type="predicted"/>
<evidence type="ECO:0000313" key="2">
    <source>
        <dbReference type="EMBL" id="KMK11921.1"/>
    </source>
</evidence>
<feature type="domain" description="Toxin SymE-like" evidence="1">
    <location>
        <begin position="24"/>
        <end position="73"/>
    </location>
</feature>
<dbReference type="PATRIC" id="fig|61647.15.peg.2388"/>
<dbReference type="RefSeq" id="WP_048280148.1">
    <property type="nucleotide sequence ID" value="NZ_LDZF01000023.1"/>
</dbReference>
<dbReference type="Pfam" id="PF08845">
    <property type="entry name" value="SymE_toxin"/>
    <property type="match status" value="1"/>
</dbReference>
<dbReference type="InterPro" id="IPR014944">
    <property type="entry name" value="Toxin_SymE-like"/>
</dbReference>
<protein>
    <recommendedName>
        <fullName evidence="1">Toxin SymE-like domain-containing protein</fullName>
    </recommendedName>
</protein>
<evidence type="ECO:0000259" key="1">
    <source>
        <dbReference type="Pfam" id="PF08845"/>
    </source>
</evidence>
<dbReference type="Proteomes" id="UP000036196">
    <property type="component" value="Unassembled WGS sequence"/>
</dbReference>
<evidence type="ECO:0000313" key="3">
    <source>
        <dbReference type="Proteomes" id="UP000036196"/>
    </source>
</evidence>
<dbReference type="GO" id="GO:0016788">
    <property type="term" value="F:hydrolase activity, acting on ester bonds"/>
    <property type="evidence" value="ECO:0007669"/>
    <property type="project" value="InterPro"/>
</dbReference>
<accession>A0A0J5KWJ9</accession>
<dbReference type="STRING" id="61647.LG71_07835"/>
<comment type="caution">
    <text evidence="2">The sequence shown here is derived from an EMBL/GenBank/DDBJ whole genome shotgun (WGS) entry which is preliminary data.</text>
</comment>
<reference evidence="2 3" key="1">
    <citation type="submission" date="2015-05" db="EMBL/GenBank/DDBJ databases">
        <title>Genome sequences of Pluralibacter gergoviae.</title>
        <authorList>
            <person name="Greninger A.L."/>
            <person name="Miller S."/>
        </authorList>
    </citation>
    <scope>NUCLEOTIDE SEQUENCE [LARGE SCALE GENOMIC DNA]</scope>
    <source>
        <strain evidence="2 3">JS81F13</strain>
    </source>
</reference>
<gene>
    <name evidence="2" type="ORF">ABW06_19210</name>
</gene>
<keyword evidence="3" id="KW-1185">Reference proteome</keyword>
<name>A0A0J5KWJ9_PLUGE</name>
<dbReference type="GO" id="GO:0005737">
    <property type="term" value="C:cytoplasm"/>
    <property type="evidence" value="ECO:0007669"/>
    <property type="project" value="InterPro"/>
</dbReference>
<organism evidence="2 3">
    <name type="scientific">Pluralibacter gergoviae</name>
    <name type="common">Enterobacter gergoviae</name>
    <dbReference type="NCBI Taxonomy" id="61647"/>
    <lineage>
        <taxon>Bacteria</taxon>
        <taxon>Pseudomonadati</taxon>
        <taxon>Pseudomonadota</taxon>
        <taxon>Gammaproteobacteria</taxon>
        <taxon>Enterobacterales</taxon>
        <taxon>Enterobacteriaceae</taxon>
        <taxon>Pluralibacter</taxon>
    </lineage>
</organism>
<dbReference type="GO" id="GO:0003723">
    <property type="term" value="F:RNA binding"/>
    <property type="evidence" value="ECO:0007669"/>
    <property type="project" value="InterPro"/>
</dbReference>